<dbReference type="EMBL" id="GEZM01043993">
    <property type="protein sequence ID" value="JAV78596.1"/>
    <property type="molecule type" value="Transcribed_RNA"/>
</dbReference>
<evidence type="ECO:0000313" key="2">
    <source>
        <dbReference type="EMBL" id="JAV78596.1"/>
    </source>
</evidence>
<name>A0A1Y1M3Z3_PHOPY</name>
<dbReference type="GO" id="GO:0071897">
    <property type="term" value="P:DNA biosynthetic process"/>
    <property type="evidence" value="ECO:0007669"/>
    <property type="project" value="UniProtKB-ARBA"/>
</dbReference>
<accession>A0A1Y1M3Z3</accession>
<dbReference type="Pfam" id="PF00078">
    <property type="entry name" value="RVT_1"/>
    <property type="match status" value="1"/>
</dbReference>
<dbReference type="InterPro" id="IPR000477">
    <property type="entry name" value="RT_dom"/>
</dbReference>
<dbReference type="Gene3D" id="3.30.70.270">
    <property type="match status" value="1"/>
</dbReference>
<dbReference type="GO" id="GO:0003824">
    <property type="term" value="F:catalytic activity"/>
    <property type="evidence" value="ECO:0007669"/>
    <property type="project" value="InterPro"/>
</dbReference>
<dbReference type="PROSITE" id="PS50878">
    <property type="entry name" value="RT_POL"/>
    <property type="match status" value="1"/>
</dbReference>
<feature type="domain" description="Reverse transcriptase" evidence="1">
    <location>
        <begin position="533"/>
        <end position="805"/>
    </location>
</feature>
<dbReference type="InterPro" id="IPR005135">
    <property type="entry name" value="Endo/exonuclease/phosphatase"/>
</dbReference>
<proteinExistence type="predicted"/>
<reference evidence="2" key="1">
    <citation type="journal article" date="2016" name="Sci. Rep.">
        <title>Molecular characterization of firefly nuptial gifts: a multi-omics approach sheds light on postcopulatory sexual selection.</title>
        <authorList>
            <person name="Al-Wathiqui N."/>
            <person name="Fallon T.R."/>
            <person name="South A."/>
            <person name="Weng J.K."/>
            <person name="Lewis S.M."/>
        </authorList>
    </citation>
    <scope>NUCLEOTIDE SEQUENCE</scope>
</reference>
<dbReference type="Pfam" id="PF03372">
    <property type="entry name" value="Exo_endo_phos"/>
    <property type="match status" value="1"/>
</dbReference>
<dbReference type="InterPro" id="IPR036691">
    <property type="entry name" value="Endo/exonu/phosph_ase_sf"/>
</dbReference>
<organism evidence="2">
    <name type="scientific">Photinus pyralis</name>
    <name type="common">Common eastern firefly</name>
    <name type="synonym">Lampyris pyralis</name>
    <dbReference type="NCBI Taxonomy" id="7054"/>
    <lineage>
        <taxon>Eukaryota</taxon>
        <taxon>Metazoa</taxon>
        <taxon>Ecdysozoa</taxon>
        <taxon>Arthropoda</taxon>
        <taxon>Hexapoda</taxon>
        <taxon>Insecta</taxon>
        <taxon>Pterygota</taxon>
        <taxon>Neoptera</taxon>
        <taxon>Endopterygota</taxon>
        <taxon>Coleoptera</taxon>
        <taxon>Polyphaga</taxon>
        <taxon>Elateriformia</taxon>
        <taxon>Elateroidea</taxon>
        <taxon>Lampyridae</taxon>
        <taxon>Lampyrinae</taxon>
        <taxon>Photinus</taxon>
    </lineage>
</organism>
<dbReference type="InterPro" id="IPR043502">
    <property type="entry name" value="DNA/RNA_pol_sf"/>
</dbReference>
<evidence type="ECO:0000259" key="1">
    <source>
        <dbReference type="PROSITE" id="PS50878"/>
    </source>
</evidence>
<dbReference type="InterPro" id="IPR043128">
    <property type="entry name" value="Rev_trsase/Diguanyl_cyclase"/>
</dbReference>
<dbReference type="PANTHER" id="PTHR47027:SF20">
    <property type="entry name" value="REVERSE TRANSCRIPTASE-LIKE PROTEIN WITH RNA-DIRECTED DNA POLYMERASE DOMAIN"/>
    <property type="match status" value="1"/>
</dbReference>
<dbReference type="SUPFAM" id="SSF56672">
    <property type="entry name" value="DNA/RNA polymerases"/>
    <property type="match status" value="1"/>
</dbReference>
<dbReference type="CDD" id="cd01650">
    <property type="entry name" value="RT_nLTR_like"/>
    <property type="match status" value="1"/>
</dbReference>
<dbReference type="AlphaFoldDB" id="A0A1Y1M3Z3"/>
<protein>
    <recommendedName>
        <fullName evidence="1">Reverse transcriptase domain-containing protein</fullName>
    </recommendedName>
</protein>
<dbReference type="Gene3D" id="3.60.10.10">
    <property type="entry name" value="Endonuclease/exonuclease/phosphatase"/>
    <property type="match status" value="1"/>
</dbReference>
<dbReference type="PANTHER" id="PTHR47027">
    <property type="entry name" value="REVERSE TRANSCRIPTASE DOMAIN-CONTAINING PROTEIN"/>
    <property type="match status" value="1"/>
</dbReference>
<dbReference type="SUPFAM" id="SSF56219">
    <property type="entry name" value="DNase I-like"/>
    <property type="match status" value="1"/>
</dbReference>
<sequence length="985" mass="115213">MESANESKGTDNYYILKIGTWNVRSIMDKEKELEEEFEKADLDILGITETKKKGTGEIVLDSGHLFIYSGVQHSNRAREGVGCIIKKDKAKHIYKWKGITARLLHVELDIGEQSKTSILVVYGPDENEAVKIKDEFWEKLTEEIEEIKGRLLIIGDLNGRVGKRNQESGETIGTYGETTLNNNGRRLVDFCLLNNLIITNTFYAHKDIHKYTREVRSRGERSIIDYIIIDRYHRKEIMDTRVYRGSEIYSDHYLVMSKMKVPAEQYKAIRAIGNAGKLCIQKVKTYKLKEEEFAREYTSRTETEMRKIKEVLGEASIEEIWERMKESMIKTAREVCGEVKIRGNKKQTRWWSEELKNEIKNKKLRWKEYLGSREKEKFNTYKQQRNKVKQMVKEAKQKAWEEFGETMERDAVGNQKLFYKVLKTIRKGKAQKITHIKTKEGRIVSEEEDILKRWKEYFEEMLTIDQSIISIEEDQHVEDEDNNEESGIKLEEVMEAVKRLKRGKAVGHDGVSTEMVKNLGREGMEVVTALYNKVWLEEQIPKDWEIGILMPIYKKGDKRDCTNYRGITMTCILAKVYERILGKRLEEKTETQLEESQCGFRKGRGVQDHIFMLKQLIEKYTRETIFVAFIDLEKAFDSIPRRLVWSSLKRRGIGNKLGKCIRSMYTNTRNYVRTGNYQSEEFTTKEGLRQGGVLSPALFNVVMDDIIKEVKGKTRKLNVGYRNLVTVELAESAFADDLMIFAKNERDLQNNLDIWSKALKDRNLRINVKKTKVMAIGNDNINMTILIYGKSIEQVDTFKYLGVKIQKNGKIDAELSDRLTAATNLYYSLNRSFIRNKLISRKTKIRVYKTIFKPTIVYGCESWVVTNQASSKIQAIEMKYLRGVMGITRLDRCKNDIVRRELEVEPIIESIKRQQLKWFGHLMRMGEGRKTKNVWQARPWQKRKRGRPRKTWDNEILENLREKGLSWSEGKTLAKDKKRMGQDDI</sequence>